<keyword evidence="5" id="KW-1185">Reference proteome</keyword>
<dbReference type="Pfam" id="PF07261">
    <property type="entry name" value="DnaB_2"/>
    <property type="match status" value="1"/>
</dbReference>
<proteinExistence type="inferred from homology"/>
<feature type="domain" description="DnaB/C C-terminal" evidence="3">
    <location>
        <begin position="134"/>
        <end position="203"/>
    </location>
</feature>
<feature type="compositionally biased region" description="Basic and acidic residues" evidence="2">
    <location>
        <begin position="205"/>
        <end position="225"/>
    </location>
</feature>
<dbReference type="PANTHER" id="PTHR37293">
    <property type="entry name" value="PHAGE REPLICATION PROTEIN-RELATED"/>
    <property type="match status" value="1"/>
</dbReference>
<name>M9LAV1_PAEPP</name>
<sequence length="243" mass="27517">MDYAQDGDLSRYESADIADACEWDGASEKLLEALIHAGFVNEDLSIHNWFEYVGRLLEKKEQNKERKRKSRAKKKEVTSMDNDGHADVTGTSLEQSSDDRESHRATKPNLTKPNHSSSNSEIGGENDENFSKAYRVIESNFGLVINPIQISELERHLASGMEPELIEHAVSLTRKRGKDISYFWGILERCEQKGIRTALAFEEEQARWKEEQHAESSKGSKRGRDPTPSGESEFAFLDKPGRS</sequence>
<organism evidence="4 5">
    <name type="scientific">Paenibacillus popilliae ATCC 14706</name>
    <dbReference type="NCBI Taxonomy" id="1212764"/>
    <lineage>
        <taxon>Bacteria</taxon>
        <taxon>Bacillati</taxon>
        <taxon>Bacillota</taxon>
        <taxon>Bacilli</taxon>
        <taxon>Bacillales</taxon>
        <taxon>Paenibacillaceae</taxon>
        <taxon>Paenibacillus</taxon>
    </lineage>
</organism>
<evidence type="ECO:0000256" key="2">
    <source>
        <dbReference type="SAM" id="MobiDB-lite"/>
    </source>
</evidence>
<evidence type="ECO:0000313" key="5">
    <source>
        <dbReference type="Proteomes" id="UP000029453"/>
    </source>
</evidence>
<feature type="compositionally biased region" description="Basic residues" evidence="2">
    <location>
        <begin position="65"/>
        <end position="74"/>
    </location>
</feature>
<accession>M9LAV1</accession>
<reference evidence="4 5" key="1">
    <citation type="submission" date="2012-10" db="EMBL/GenBank/DDBJ databases">
        <title>Draft Genome Sequence of Paenibacillus popilliae ATCC 14706T.</title>
        <authorList>
            <person name="Iiyama K."/>
            <person name="Mori K."/>
            <person name="Mon H."/>
            <person name="Chieda Y."/>
            <person name="Lee J.M."/>
            <person name="Kusakabe T."/>
            <person name="Tashiro K."/>
            <person name="Asano S."/>
            <person name="Yasunaga-Aoki C."/>
            <person name="Shimizu S."/>
        </authorList>
    </citation>
    <scope>NUCLEOTIDE SEQUENCE [LARGE SCALE GENOMIC DNA]</scope>
    <source>
        <strain evidence="4 5">ATCC 14706</strain>
    </source>
</reference>
<evidence type="ECO:0000313" key="4">
    <source>
        <dbReference type="EMBL" id="GAC42862.1"/>
    </source>
</evidence>
<comment type="caution">
    <text evidence="4">The sequence shown here is derived from an EMBL/GenBank/DDBJ whole genome shotgun (WGS) entry which is preliminary data.</text>
</comment>
<dbReference type="PANTHER" id="PTHR37293:SF7">
    <property type="entry name" value="HYPOTHETICAL PHAGE PROTEIN"/>
    <property type="match status" value="1"/>
</dbReference>
<comment type="similarity">
    <text evidence="1">Belongs to the DnaB/DnaD family.</text>
</comment>
<dbReference type="InterPro" id="IPR053162">
    <property type="entry name" value="DnaD"/>
</dbReference>
<feature type="compositionally biased region" description="Polar residues" evidence="2">
    <location>
        <begin position="108"/>
        <end position="121"/>
    </location>
</feature>
<evidence type="ECO:0000256" key="1">
    <source>
        <dbReference type="ARBA" id="ARBA00093462"/>
    </source>
</evidence>
<dbReference type="Gene3D" id="1.10.10.630">
    <property type="entry name" value="DnaD domain-like"/>
    <property type="match status" value="1"/>
</dbReference>
<gene>
    <name evidence="4" type="ORF">PPOP_2222</name>
</gene>
<protein>
    <submittedName>
        <fullName evidence="4">Uncharacterized protein conserved in bacteria</fullName>
    </submittedName>
</protein>
<dbReference type="Proteomes" id="UP000029453">
    <property type="component" value="Unassembled WGS sequence"/>
</dbReference>
<dbReference type="NCBIfam" id="TIGR01446">
    <property type="entry name" value="DnaD_dom"/>
    <property type="match status" value="1"/>
</dbReference>
<dbReference type="AlphaFoldDB" id="M9LAV1"/>
<feature type="compositionally biased region" description="Basic and acidic residues" evidence="2">
    <location>
        <begin position="75"/>
        <end position="86"/>
    </location>
</feature>
<feature type="region of interest" description="Disordered" evidence="2">
    <location>
        <begin position="205"/>
        <end position="243"/>
    </location>
</feature>
<dbReference type="InterPro" id="IPR006343">
    <property type="entry name" value="DnaB/C_C"/>
</dbReference>
<dbReference type="InterPro" id="IPR034829">
    <property type="entry name" value="DnaD-like_sf"/>
</dbReference>
<dbReference type="EMBL" id="BALG01000154">
    <property type="protein sequence ID" value="GAC42862.1"/>
    <property type="molecule type" value="Genomic_DNA"/>
</dbReference>
<feature type="region of interest" description="Disordered" evidence="2">
    <location>
        <begin position="61"/>
        <end position="126"/>
    </location>
</feature>
<evidence type="ECO:0000259" key="3">
    <source>
        <dbReference type="Pfam" id="PF07261"/>
    </source>
</evidence>